<dbReference type="GeneID" id="25294702"/>
<name>A0A0D2IIG5_9EURO</name>
<dbReference type="OrthoDB" id="3505552at2759"/>
<dbReference type="Proteomes" id="UP000053617">
    <property type="component" value="Unassembled WGS sequence"/>
</dbReference>
<dbReference type="EMBL" id="KN847479">
    <property type="protein sequence ID" value="KIX03081.1"/>
    <property type="molecule type" value="Genomic_DNA"/>
</dbReference>
<proteinExistence type="predicted"/>
<keyword evidence="2" id="KW-1185">Reference proteome</keyword>
<gene>
    <name evidence="1" type="ORF">Z518_06631</name>
</gene>
<sequence>MANLCDDEFRLGTRYLRSGGLDLSFCALCPALIIGDPTLARPPDGRRYIDAITPSWRRKILNEMREEFLTKSGHKFFSDVAHSLLEQYDLAKTFNITLALVNYVFPINDRDTTSAILFM</sequence>
<accession>A0A0D2IIG5</accession>
<dbReference type="AlphaFoldDB" id="A0A0D2IIG5"/>
<protein>
    <submittedName>
        <fullName evidence="1">Rhinocladiella mackenziei CBS 650.93 unplaced genomic scaffold supercont1.5, whole genome shotgun sequence</fullName>
    </submittedName>
</protein>
<evidence type="ECO:0000313" key="2">
    <source>
        <dbReference type="Proteomes" id="UP000053617"/>
    </source>
</evidence>
<dbReference type="VEuPathDB" id="FungiDB:Z518_06631"/>
<evidence type="ECO:0000313" key="1">
    <source>
        <dbReference type="EMBL" id="KIX03081.1"/>
    </source>
</evidence>
<organism evidence="1 2">
    <name type="scientific">Rhinocladiella mackenziei CBS 650.93</name>
    <dbReference type="NCBI Taxonomy" id="1442369"/>
    <lineage>
        <taxon>Eukaryota</taxon>
        <taxon>Fungi</taxon>
        <taxon>Dikarya</taxon>
        <taxon>Ascomycota</taxon>
        <taxon>Pezizomycotina</taxon>
        <taxon>Eurotiomycetes</taxon>
        <taxon>Chaetothyriomycetidae</taxon>
        <taxon>Chaetothyriales</taxon>
        <taxon>Herpotrichiellaceae</taxon>
        <taxon>Rhinocladiella</taxon>
    </lineage>
</organism>
<dbReference type="RefSeq" id="XP_013270217.1">
    <property type="nucleotide sequence ID" value="XM_013414763.1"/>
</dbReference>
<dbReference type="HOGENOM" id="CLU_2062758_0_0_1"/>
<reference evidence="1 2" key="1">
    <citation type="submission" date="2015-01" db="EMBL/GenBank/DDBJ databases">
        <title>The Genome Sequence of Rhinocladiella mackenzie CBS 650.93.</title>
        <authorList>
            <consortium name="The Broad Institute Genomics Platform"/>
            <person name="Cuomo C."/>
            <person name="de Hoog S."/>
            <person name="Gorbushina A."/>
            <person name="Stielow B."/>
            <person name="Teixiera M."/>
            <person name="Abouelleil A."/>
            <person name="Chapman S.B."/>
            <person name="Priest M."/>
            <person name="Young S.K."/>
            <person name="Wortman J."/>
            <person name="Nusbaum C."/>
            <person name="Birren B."/>
        </authorList>
    </citation>
    <scope>NUCLEOTIDE SEQUENCE [LARGE SCALE GENOMIC DNA]</scope>
    <source>
        <strain evidence="1 2">CBS 650.93</strain>
    </source>
</reference>